<keyword evidence="2" id="KW-1185">Reference proteome</keyword>
<protein>
    <submittedName>
        <fullName evidence="1">Uncharacterized protein</fullName>
    </submittedName>
</protein>
<comment type="caution">
    <text evidence="1">The sequence shown here is derived from an EMBL/GenBank/DDBJ whole genome shotgun (WGS) entry which is preliminary data.</text>
</comment>
<gene>
    <name evidence="1" type="ORF">PR048_030641</name>
</gene>
<dbReference type="EMBL" id="JARBHB010000014">
    <property type="protein sequence ID" value="KAJ8869080.1"/>
    <property type="molecule type" value="Genomic_DNA"/>
</dbReference>
<reference evidence="1 2" key="1">
    <citation type="submission" date="2023-02" db="EMBL/GenBank/DDBJ databases">
        <title>LHISI_Scaffold_Assembly.</title>
        <authorList>
            <person name="Stuart O.P."/>
            <person name="Cleave R."/>
            <person name="Magrath M.J.L."/>
            <person name="Mikheyev A.S."/>
        </authorList>
    </citation>
    <scope>NUCLEOTIDE SEQUENCE [LARGE SCALE GENOMIC DNA]</scope>
    <source>
        <strain evidence="1">Daus_M_001</strain>
        <tissue evidence="1">Leg muscle</tissue>
    </source>
</reference>
<proteinExistence type="predicted"/>
<organism evidence="1 2">
    <name type="scientific">Dryococelus australis</name>
    <dbReference type="NCBI Taxonomy" id="614101"/>
    <lineage>
        <taxon>Eukaryota</taxon>
        <taxon>Metazoa</taxon>
        <taxon>Ecdysozoa</taxon>
        <taxon>Arthropoda</taxon>
        <taxon>Hexapoda</taxon>
        <taxon>Insecta</taxon>
        <taxon>Pterygota</taxon>
        <taxon>Neoptera</taxon>
        <taxon>Polyneoptera</taxon>
        <taxon>Phasmatodea</taxon>
        <taxon>Verophasmatodea</taxon>
        <taxon>Anareolatae</taxon>
        <taxon>Phasmatidae</taxon>
        <taxon>Eurycanthinae</taxon>
        <taxon>Dryococelus</taxon>
    </lineage>
</organism>
<dbReference type="Proteomes" id="UP001159363">
    <property type="component" value="Chromosome 13"/>
</dbReference>
<name>A0ABQ9G9I0_9NEOP</name>
<sequence>MKDERRQLAHAIPAHKLKYQLKFVTGTRHPRSIESPASLGNLSDKDKVKLAKNETAPRFVATCPRLRGDLTFQMLPSNEGTVYGLYSQMILQPPIIRTWGDNTLPGHSRKTGAHLNVRSINTSMVKRQAHTFYCEREWGGGGRCASATVHIDLPPLRSGFTLWNRGKYRHFVQVFSKYPVGNSDKWKEQHTKEAMVRKRKKENVMNVADGPWVFSEYFRFRRYCSSSPSIPTTFLFALSSLSKLDYTRI</sequence>
<feature type="non-terminal residue" evidence="1">
    <location>
        <position position="249"/>
    </location>
</feature>
<evidence type="ECO:0000313" key="1">
    <source>
        <dbReference type="EMBL" id="KAJ8869080.1"/>
    </source>
</evidence>
<evidence type="ECO:0000313" key="2">
    <source>
        <dbReference type="Proteomes" id="UP001159363"/>
    </source>
</evidence>
<accession>A0ABQ9G9I0</accession>